<dbReference type="STRING" id="1630135.DAD186_18910"/>
<evidence type="ECO:0000313" key="2">
    <source>
        <dbReference type="Proteomes" id="UP000092596"/>
    </source>
</evidence>
<dbReference type="EMBL" id="CP012117">
    <property type="protein sequence ID" value="ANP28441.1"/>
    <property type="molecule type" value="Genomic_DNA"/>
</dbReference>
<protein>
    <submittedName>
        <fullName evidence="1">Uncharacterized protein</fullName>
    </submittedName>
</protein>
<gene>
    <name evidence="1" type="ORF">DAD186_18910</name>
</gene>
<sequence>MAALASDSKAHPVNLGYRAEVTCAVMAPPALFHGGALAID</sequence>
<dbReference type="AlphaFoldDB" id="A0A1B0ZKB4"/>
<accession>A0A1B0ZKB4</accession>
<dbReference type="Proteomes" id="UP000092596">
    <property type="component" value="Chromosome"/>
</dbReference>
<dbReference type="KEGG" id="dva:DAD186_18910"/>
<organism evidence="1 2">
    <name type="scientific">Dermabacter vaginalis</name>
    <dbReference type="NCBI Taxonomy" id="1630135"/>
    <lineage>
        <taxon>Bacteria</taxon>
        <taxon>Bacillati</taxon>
        <taxon>Actinomycetota</taxon>
        <taxon>Actinomycetes</taxon>
        <taxon>Micrococcales</taxon>
        <taxon>Dermabacteraceae</taxon>
        <taxon>Dermabacter</taxon>
    </lineage>
</organism>
<reference evidence="1 2" key="1">
    <citation type="submission" date="2015-06" db="EMBL/GenBank/DDBJ databases">
        <title>Investigation of pathophysiology for high-risk pregnancy and development of treatment modality based on it.</title>
        <authorList>
            <person name="Kim B.-C."/>
            <person name="Lim S."/>
        </authorList>
    </citation>
    <scope>NUCLEOTIDE SEQUENCE [LARGE SCALE GENOMIC DNA]</scope>
    <source>
        <strain evidence="1 2">AD1-86</strain>
    </source>
</reference>
<name>A0A1B0ZKB4_9MICO</name>
<proteinExistence type="predicted"/>
<evidence type="ECO:0000313" key="1">
    <source>
        <dbReference type="EMBL" id="ANP28441.1"/>
    </source>
</evidence>